<evidence type="ECO:0000313" key="1">
    <source>
        <dbReference type="EMBL" id="KAF2209002.1"/>
    </source>
</evidence>
<dbReference type="Proteomes" id="UP000799539">
    <property type="component" value="Unassembled WGS sequence"/>
</dbReference>
<name>A0A6A6F5B5_9PEZI</name>
<dbReference type="EMBL" id="ML992689">
    <property type="protein sequence ID" value="KAF2209002.1"/>
    <property type="molecule type" value="Genomic_DNA"/>
</dbReference>
<evidence type="ECO:0000313" key="2">
    <source>
        <dbReference type="Proteomes" id="UP000799539"/>
    </source>
</evidence>
<reference evidence="1" key="1">
    <citation type="journal article" date="2020" name="Stud. Mycol.">
        <title>101 Dothideomycetes genomes: a test case for predicting lifestyles and emergence of pathogens.</title>
        <authorList>
            <person name="Haridas S."/>
            <person name="Albert R."/>
            <person name="Binder M."/>
            <person name="Bloem J."/>
            <person name="Labutti K."/>
            <person name="Salamov A."/>
            <person name="Andreopoulos B."/>
            <person name="Baker S."/>
            <person name="Barry K."/>
            <person name="Bills G."/>
            <person name="Bluhm B."/>
            <person name="Cannon C."/>
            <person name="Castanera R."/>
            <person name="Culley D."/>
            <person name="Daum C."/>
            <person name="Ezra D."/>
            <person name="Gonzalez J."/>
            <person name="Henrissat B."/>
            <person name="Kuo A."/>
            <person name="Liang C."/>
            <person name="Lipzen A."/>
            <person name="Lutzoni F."/>
            <person name="Magnuson J."/>
            <person name="Mondo S."/>
            <person name="Nolan M."/>
            <person name="Ohm R."/>
            <person name="Pangilinan J."/>
            <person name="Park H.-J."/>
            <person name="Ramirez L."/>
            <person name="Alfaro M."/>
            <person name="Sun H."/>
            <person name="Tritt A."/>
            <person name="Yoshinaga Y."/>
            <person name="Zwiers L.-H."/>
            <person name="Turgeon B."/>
            <person name="Goodwin S."/>
            <person name="Spatafora J."/>
            <person name="Crous P."/>
            <person name="Grigoriev I."/>
        </authorList>
    </citation>
    <scope>NUCLEOTIDE SEQUENCE</scope>
    <source>
        <strain evidence="1">SCOH1-5</strain>
    </source>
</reference>
<protein>
    <submittedName>
        <fullName evidence="1">Uncharacterized protein</fullName>
    </submittedName>
</protein>
<accession>A0A6A6F5B5</accession>
<keyword evidence="2" id="KW-1185">Reference proteome</keyword>
<proteinExistence type="predicted"/>
<organism evidence="1 2">
    <name type="scientific">Cercospora zeae-maydis SCOH1-5</name>
    <dbReference type="NCBI Taxonomy" id="717836"/>
    <lineage>
        <taxon>Eukaryota</taxon>
        <taxon>Fungi</taxon>
        <taxon>Dikarya</taxon>
        <taxon>Ascomycota</taxon>
        <taxon>Pezizomycotina</taxon>
        <taxon>Dothideomycetes</taxon>
        <taxon>Dothideomycetidae</taxon>
        <taxon>Mycosphaerellales</taxon>
        <taxon>Mycosphaerellaceae</taxon>
        <taxon>Cercospora</taxon>
    </lineage>
</organism>
<sequence length="103" mass="11882">MVLNDTQKQTRAKLDLQAMALVAAFVGREKNNLMALLSNTLTLSKFYPTPIRVDAESTEHGRKKAVMVLFMKTPGISNLEDNGVWETMQRSRMVYWRWNMDCK</sequence>
<dbReference type="AlphaFoldDB" id="A0A6A6F5B5"/>
<gene>
    <name evidence="1" type="ORF">CERZMDRAFT_100757</name>
</gene>